<accession>A0A162MCR9</accession>
<evidence type="ECO:0000313" key="2">
    <source>
        <dbReference type="Proteomes" id="UP000076967"/>
    </source>
</evidence>
<proteinExistence type="predicted"/>
<comment type="caution">
    <text evidence="1">The sequence shown here is derived from an EMBL/GenBank/DDBJ whole genome shotgun (WGS) entry which is preliminary data.</text>
</comment>
<dbReference type="RefSeq" id="WP_068533307.1">
    <property type="nucleotide sequence ID" value="NZ_LVJH01000022.1"/>
</dbReference>
<protein>
    <recommendedName>
        <fullName evidence="3">GIY-YIG domain-containing protein</fullName>
    </recommendedName>
</protein>
<dbReference type="EMBL" id="LVJH01000022">
    <property type="protein sequence ID" value="OAB42203.1"/>
    <property type="molecule type" value="Genomic_DNA"/>
</dbReference>
<evidence type="ECO:0008006" key="3">
    <source>
        <dbReference type="Google" id="ProtNLM"/>
    </source>
</evidence>
<keyword evidence="2" id="KW-1185">Reference proteome</keyword>
<dbReference type="STRING" id="494026.PGLA_12900"/>
<reference evidence="1 2" key="1">
    <citation type="submission" date="2016-03" db="EMBL/GenBank/DDBJ databases">
        <title>Draft genome sequence of Paenibacillus glacialis DSM 22343.</title>
        <authorList>
            <person name="Shin S.-K."/>
            <person name="Yi H."/>
        </authorList>
    </citation>
    <scope>NUCLEOTIDE SEQUENCE [LARGE SCALE GENOMIC DNA]</scope>
    <source>
        <strain evidence="1 2">DSM 22343</strain>
    </source>
</reference>
<dbReference type="OrthoDB" id="9134286at2"/>
<name>A0A162MCR9_9BACL</name>
<dbReference type="CDD" id="cd10451">
    <property type="entry name" value="GIY-YIG_LuxR_like"/>
    <property type="match status" value="1"/>
</dbReference>
<dbReference type="AlphaFoldDB" id="A0A162MCR9"/>
<dbReference type="InterPro" id="IPR035901">
    <property type="entry name" value="GIY-YIG_endonuc_sf"/>
</dbReference>
<organism evidence="1 2">
    <name type="scientific">Paenibacillus glacialis</name>
    <dbReference type="NCBI Taxonomy" id="494026"/>
    <lineage>
        <taxon>Bacteria</taxon>
        <taxon>Bacillati</taxon>
        <taxon>Bacillota</taxon>
        <taxon>Bacilli</taxon>
        <taxon>Bacillales</taxon>
        <taxon>Paenibacillaceae</taxon>
        <taxon>Paenibacillus</taxon>
    </lineage>
</organism>
<dbReference type="Proteomes" id="UP000076967">
    <property type="component" value="Unassembled WGS sequence"/>
</dbReference>
<dbReference type="Gene3D" id="3.40.1440.10">
    <property type="entry name" value="GIY-YIG endonuclease"/>
    <property type="match status" value="1"/>
</dbReference>
<sequence length="136" mass="16090">MDQQRRKQLVTEYQQLPRKIGVYQICNLSNQKIWIGSSLNLYGALNKDVFILNMGNHACVPLQQEWKEYGEQQFQLEILEELKLDEGESLIGMVPLNVPVNHPMNKRYKNELEELEQKWLDKLQPYGDKGYHERKS</sequence>
<dbReference type="SUPFAM" id="SSF82771">
    <property type="entry name" value="GIY-YIG endonuclease"/>
    <property type="match status" value="1"/>
</dbReference>
<evidence type="ECO:0000313" key="1">
    <source>
        <dbReference type="EMBL" id="OAB42203.1"/>
    </source>
</evidence>
<gene>
    <name evidence="1" type="ORF">PGLA_12900</name>
</gene>